<evidence type="ECO:0000313" key="2">
    <source>
        <dbReference type="EMBL" id="RYB99383.1"/>
    </source>
</evidence>
<reference evidence="2 3" key="1">
    <citation type="submission" date="2019-01" db="EMBL/GenBank/DDBJ databases">
        <title>Novel species of Nocardioides.</title>
        <authorList>
            <person name="Liu Q."/>
            <person name="Xin Y.-H."/>
        </authorList>
    </citation>
    <scope>NUCLEOTIDE SEQUENCE [LARGE SCALE GENOMIC DNA]</scope>
    <source>
        <strain evidence="2 3">CGMCC 4.6875</strain>
    </source>
</reference>
<organism evidence="2 3">
    <name type="scientific">Nocardioides ganghwensis</name>
    <dbReference type="NCBI Taxonomy" id="252230"/>
    <lineage>
        <taxon>Bacteria</taxon>
        <taxon>Bacillati</taxon>
        <taxon>Actinomycetota</taxon>
        <taxon>Actinomycetes</taxon>
        <taxon>Propionibacteriales</taxon>
        <taxon>Nocardioidaceae</taxon>
        <taxon>Nocardioides</taxon>
    </lineage>
</organism>
<evidence type="ECO:0000313" key="3">
    <source>
        <dbReference type="Proteomes" id="UP000293291"/>
    </source>
</evidence>
<sequence length="106" mass="11475">MSEDLSLFGDDDRAPRPAEAVPPAVAPIADWQVDLLRKALDARGLTSMDERKAAIELAAARPVEALRALTHDEALKVLSNLGPTGGTLASRSAWDERDADTWIDRL</sequence>
<accession>A0A4Q2S9D8</accession>
<gene>
    <name evidence="2" type="ORF">EUA07_16275</name>
</gene>
<evidence type="ECO:0000256" key="1">
    <source>
        <dbReference type="SAM" id="MobiDB-lite"/>
    </source>
</evidence>
<dbReference type="Proteomes" id="UP000293291">
    <property type="component" value="Unassembled WGS sequence"/>
</dbReference>
<proteinExistence type="predicted"/>
<dbReference type="RefSeq" id="WP_129456231.1">
    <property type="nucleotide sequence ID" value="NZ_JACXYX010000018.1"/>
</dbReference>
<dbReference type="OrthoDB" id="3786822at2"/>
<feature type="region of interest" description="Disordered" evidence="1">
    <location>
        <begin position="1"/>
        <end position="21"/>
    </location>
</feature>
<dbReference type="AlphaFoldDB" id="A0A4Q2S9D8"/>
<keyword evidence="3" id="KW-1185">Reference proteome</keyword>
<protein>
    <submittedName>
        <fullName evidence="2">Uncharacterized protein</fullName>
    </submittedName>
</protein>
<dbReference type="EMBL" id="SDWU01000019">
    <property type="protein sequence ID" value="RYB99383.1"/>
    <property type="molecule type" value="Genomic_DNA"/>
</dbReference>
<name>A0A4Q2S9D8_9ACTN</name>
<comment type="caution">
    <text evidence="2">The sequence shown here is derived from an EMBL/GenBank/DDBJ whole genome shotgun (WGS) entry which is preliminary data.</text>
</comment>